<protein>
    <recommendedName>
        <fullName evidence="4">Phage-related replication protein</fullName>
    </recommendedName>
</protein>
<feature type="coiled-coil region" evidence="1">
    <location>
        <begin position="209"/>
        <end position="236"/>
    </location>
</feature>
<dbReference type="AlphaFoldDB" id="W7LD44"/>
<dbReference type="Pfam" id="PF05908">
    <property type="entry name" value="Gamma_PGA_hydro"/>
    <property type="match status" value="1"/>
</dbReference>
<dbReference type="eggNOG" id="COG4195">
    <property type="taxonomic scope" value="Bacteria"/>
</dbReference>
<organism evidence="2 3">
    <name type="scientific">Cytobacillus firmus DS1</name>
    <dbReference type="NCBI Taxonomy" id="1307436"/>
    <lineage>
        <taxon>Bacteria</taxon>
        <taxon>Bacillati</taxon>
        <taxon>Bacillota</taxon>
        <taxon>Bacilli</taxon>
        <taxon>Bacillales</taxon>
        <taxon>Bacillaceae</taxon>
        <taxon>Cytobacillus</taxon>
    </lineage>
</organism>
<dbReference type="Proteomes" id="UP000019270">
    <property type="component" value="Unassembled WGS sequence"/>
</dbReference>
<evidence type="ECO:0008006" key="4">
    <source>
        <dbReference type="Google" id="ProtNLM"/>
    </source>
</evidence>
<keyword evidence="1" id="KW-0175">Coiled coil</keyword>
<dbReference type="PATRIC" id="fig|1307436.3.peg.3473"/>
<dbReference type="Gene3D" id="3.40.630.100">
    <property type="entry name" value="Poly-gamma-glutamate hydrolase, zinc-binding motif"/>
    <property type="match status" value="1"/>
</dbReference>
<gene>
    <name evidence="2" type="ORF">PBF_16184</name>
</gene>
<dbReference type="RefSeq" id="WP_035330953.1">
    <property type="nucleotide sequence ID" value="NZ_APVL01000012.1"/>
</dbReference>
<proteinExistence type="predicted"/>
<dbReference type="OrthoDB" id="7721587at2"/>
<sequence>MLRISLFSIVIILLILIIKSLLPGNTGPEEYRSFAELKKYEKENIDYRIKIYERNPEVAIFAIHGGNIEIGTGELAEDLGERLDASTYIFEGLKPKNNSILHITSTLYDEPAGVQMAEEAITSLSIHGYRDVNDEKVYVGGRNKKYKRLVKDALEDAGFDVENAPDRLGGTGRKNIVNRGKKGGGVQLELSTKLRKSFFKDRDFAMNNRKQQTDNYKDFLKALEKATNKYKEEELD</sequence>
<evidence type="ECO:0000313" key="3">
    <source>
        <dbReference type="Proteomes" id="UP000019270"/>
    </source>
</evidence>
<evidence type="ECO:0000256" key="1">
    <source>
        <dbReference type="SAM" id="Coils"/>
    </source>
</evidence>
<reference evidence="2 3" key="2">
    <citation type="journal article" date="2016" name="Sci. Rep.">
        <title>A novel serine protease, Sep1, from Bacillus firmus DS-1 has nematicidal activity and degrades multiple intestinal-associated nematode proteins.</title>
        <authorList>
            <person name="Geng C."/>
            <person name="Nie X."/>
            <person name="Tang Z."/>
            <person name="Zhang Y."/>
            <person name="Lin J."/>
            <person name="Sun M."/>
            <person name="Peng D."/>
        </authorList>
    </citation>
    <scope>NUCLEOTIDE SEQUENCE [LARGE SCALE GENOMIC DNA]</scope>
    <source>
        <strain evidence="2 3">DS1</strain>
    </source>
</reference>
<accession>W7LD44</accession>
<evidence type="ECO:0000313" key="2">
    <source>
        <dbReference type="EMBL" id="EWG09934.1"/>
    </source>
</evidence>
<comment type="caution">
    <text evidence="2">The sequence shown here is derived from an EMBL/GenBank/DDBJ whole genome shotgun (WGS) entry which is preliminary data.</text>
</comment>
<dbReference type="InterPro" id="IPR038128">
    <property type="entry name" value="Gamma_PGA_hydro_sf"/>
</dbReference>
<reference evidence="3" key="1">
    <citation type="submission" date="2013-03" db="EMBL/GenBank/DDBJ databases">
        <title>Draft genome sequence of Bacillus firmus DS1.</title>
        <authorList>
            <person name="Peng D."/>
            <person name="Zhu L."/>
            <person name="Sun M."/>
        </authorList>
    </citation>
    <scope>NUCLEOTIDE SEQUENCE [LARGE SCALE GENOMIC DNA]</scope>
    <source>
        <strain evidence="3">DS1</strain>
    </source>
</reference>
<dbReference type="EMBL" id="APVL01000012">
    <property type="protein sequence ID" value="EWG09934.1"/>
    <property type="molecule type" value="Genomic_DNA"/>
</dbReference>
<name>W7LD44_CYTFI</name>
<dbReference type="InterPro" id="IPR008585">
    <property type="entry name" value="Gamma_PGA_hydro"/>
</dbReference>